<gene>
    <name evidence="1" type="ORF">QBC35DRAFT_453050</name>
</gene>
<reference evidence="1" key="1">
    <citation type="journal article" date="2023" name="Mol. Phylogenet. Evol.">
        <title>Genome-scale phylogeny and comparative genomics of the fungal order Sordariales.</title>
        <authorList>
            <person name="Hensen N."/>
            <person name="Bonometti L."/>
            <person name="Westerberg I."/>
            <person name="Brannstrom I.O."/>
            <person name="Guillou S."/>
            <person name="Cros-Aarteil S."/>
            <person name="Calhoun S."/>
            <person name="Haridas S."/>
            <person name="Kuo A."/>
            <person name="Mondo S."/>
            <person name="Pangilinan J."/>
            <person name="Riley R."/>
            <person name="LaButti K."/>
            <person name="Andreopoulos B."/>
            <person name="Lipzen A."/>
            <person name="Chen C."/>
            <person name="Yan M."/>
            <person name="Daum C."/>
            <person name="Ng V."/>
            <person name="Clum A."/>
            <person name="Steindorff A."/>
            <person name="Ohm R.A."/>
            <person name="Martin F."/>
            <person name="Silar P."/>
            <person name="Natvig D.O."/>
            <person name="Lalanne C."/>
            <person name="Gautier V."/>
            <person name="Ament-Velasquez S.L."/>
            <person name="Kruys A."/>
            <person name="Hutchinson M.I."/>
            <person name="Powell A.J."/>
            <person name="Barry K."/>
            <person name="Miller A.N."/>
            <person name="Grigoriev I.V."/>
            <person name="Debuchy R."/>
            <person name="Gladieux P."/>
            <person name="Hiltunen Thoren M."/>
            <person name="Johannesson H."/>
        </authorList>
    </citation>
    <scope>NUCLEOTIDE SEQUENCE</scope>
    <source>
        <strain evidence="1">PSN309</strain>
    </source>
</reference>
<evidence type="ECO:0000313" key="1">
    <source>
        <dbReference type="EMBL" id="KAK4186646.1"/>
    </source>
</evidence>
<keyword evidence="2" id="KW-1185">Reference proteome</keyword>
<dbReference type="AlphaFoldDB" id="A0AAN6WSE9"/>
<accession>A0AAN6WSE9</accession>
<comment type="caution">
    <text evidence="1">The sequence shown here is derived from an EMBL/GenBank/DDBJ whole genome shotgun (WGS) entry which is preliminary data.</text>
</comment>
<evidence type="ECO:0000313" key="2">
    <source>
        <dbReference type="Proteomes" id="UP001302126"/>
    </source>
</evidence>
<name>A0AAN6WSE9_9PEZI</name>
<dbReference type="EMBL" id="MU864418">
    <property type="protein sequence ID" value="KAK4186646.1"/>
    <property type="molecule type" value="Genomic_DNA"/>
</dbReference>
<sequence length="77" mass="8781">MGGLQAYILRGVSSYDPAWVKSLRTMLNNNTSVIAYPQLIDAINQEAKRANYQRLHRQERNGRLSVFAILNMCRRGA</sequence>
<organism evidence="1 2">
    <name type="scientific">Podospora australis</name>
    <dbReference type="NCBI Taxonomy" id="1536484"/>
    <lineage>
        <taxon>Eukaryota</taxon>
        <taxon>Fungi</taxon>
        <taxon>Dikarya</taxon>
        <taxon>Ascomycota</taxon>
        <taxon>Pezizomycotina</taxon>
        <taxon>Sordariomycetes</taxon>
        <taxon>Sordariomycetidae</taxon>
        <taxon>Sordariales</taxon>
        <taxon>Podosporaceae</taxon>
        <taxon>Podospora</taxon>
    </lineage>
</organism>
<protein>
    <submittedName>
        <fullName evidence="1">Uncharacterized protein</fullName>
    </submittedName>
</protein>
<dbReference type="Proteomes" id="UP001302126">
    <property type="component" value="Unassembled WGS sequence"/>
</dbReference>
<proteinExistence type="predicted"/>
<reference evidence="1" key="2">
    <citation type="submission" date="2023-05" db="EMBL/GenBank/DDBJ databases">
        <authorList>
            <consortium name="Lawrence Berkeley National Laboratory"/>
            <person name="Steindorff A."/>
            <person name="Hensen N."/>
            <person name="Bonometti L."/>
            <person name="Westerberg I."/>
            <person name="Brannstrom I.O."/>
            <person name="Guillou S."/>
            <person name="Cros-Aarteil S."/>
            <person name="Calhoun S."/>
            <person name="Haridas S."/>
            <person name="Kuo A."/>
            <person name="Mondo S."/>
            <person name="Pangilinan J."/>
            <person name="Riley R."/>
            <person name="Labutti K."/>
            <person name="Andreopoulos B."/>
            <person name="Lipzen A."/>
            <person name="Chen C."/>
            <person name="Yanf M."/>
            <person name="Daum C."/>
            <person name="Ng V."/>
            <person name="Clum A."/>
            <person name="Ohm R."/>
            <person name="Martin F."/>
            <person name="Silar P."/>
            <person name="Natvig D."/>
            <person name="Lalanne C."/>
            <person name="Gautier V."/>
            <person name="Ament-Velasquez S.L."/>
            <person name="Kruys A."/>
            <person name="Hutchinson M.I."/>
            <person name="Powell A.J."/>
            <person name="Barry K."/>
            <person name="Miller A.N."/>
            <person name="Grigoriev I.V."/>
            <person name="Debuchy R."/>
            <person name="Gladieux P."/>
            <person name="Thoren M.H."/>
            <person name="Johannesson H."/>
        </authorList>
    </citation>
    <scope>NUCLEOTIDE SEQUENCE</scope>
    <source>
        <strain evidence="1">PSN309</strain>
    </source>
</reference>